<evidence type="ECO:0000313" key="4">
    <source>
        <dbReference type="Proteomes" id="UP001592528"/>
    </source>
</evidence>
<dbReference type="Proteomes" id="UP001592528">
    <property type="component" value="Unassembled WGS sequence"/>
</dbReference>
<dbReference type="EMBL" id="JBHEZZ010000019">
    <property type="protein sequence ID" value="MFC1405252.1"/>
    <property type="molecule type" value="Genomic_DNA"/>
</dbReference>
<dbReference type="InterPro" id="IPR006680">
    <property type="entry name" value="Amidohydro-rel"/>
</dbReference>
<dbReference type="SUPFAM" id="SSF51556">
    <property type="entry name" value="Metallo-dependent hydrolases"/>
    <property type="match status" value="1"/>
</dbReference>
<sequence>MPLQDHMQIISVDDHLIEHPRVFSDRLPKKFLQEGPRIVEDEQGCHVWHMEDKVFPYIGLNAVAGKSPEQFGLEPLRFEDMIPGCYDPAARVKDMDLDGVQAACCFPSFPGFGGRVFLRAADKDLGLACIKAWNDFNIDEWCATAPDRYVPLSILPLWDVDLAAAELRRVAAKGSRTVSFPDSPVPLGLPSFHSDHWGPLWDAFEETGIPVSLHFGSGSFVPGFSASAAALAPNASGKEYQSVSARYDPAAKGPKDEAPTAASFAVYATNLMWTTVDLALSGQLQKHPGLKFMLAEGGIGWLPYISERVDNVWQQHRHYQAIDFDTRPSDLIRKHFWGCYISDEFGLKNRHEIGVDRICVEVDYPHSDSMWPNSRKIIAESLLQVPDDEAHRIVELNARDVFTFPRV</sequence>
<dbReference type="Gene3D" id="3.20.20.140">
    <property type="entry name" value="Metal-dependent hydrolases"/>
    <property type="match status" value="1"/>
</dbReference>
<proteinExistence type="predicted"/>
<evidence type="ECO:0000256" key="1">
    <source>
        <dbReference type="ARBA" id="ARBA00023239"/>
    </source>
</evidence>
<evidence type="ECO:0000313" key="3">
    <source>
        <dbReference type="EMBL" id="MFC1405252.1"/>
    </source>
</evidence>
<gene>
    <name evidence="3" type="ORF">ACEZDJ_28610</name>
</gene>
<dbReference type="InterPro" id="IPR032466">
    <property type="entry name" value="Metal_Hydrolase"/>
</dbReference>
<dbReference type="InterPro" id="IPR032465">
    <property type="entry name" value="ACMSD"/>
</dbReference>
<keyword evidence="4" id="KW-1185">Reference proteome</keyword>
<dbReference type="PANTHER" id="PTHR21240:SF28">
    <property type="entry name" value="ISO-OROTATE DECARBOXYLASE (EUROFUNG)"/>
    <property type="match status" value="1"/>
</dbReference>
<comment type="caution">
    <text evidence="3">The sequence shown here is derived from an EMBL/GenBank/DDBJ whole genome shotgun (WGS) entry which is preliminary data.</text>
</comment>
<feature type="domain" description="Amidohydrolase-related" evidence="2">
    <location>
        <begin position="46"/>
        <end position="403"/>
    </location>
</feature>
<accession>A0ABV6UUX5</accession>
<keyword evidence="1" id="KW-0456">Lyase</keyword>
<organism evidence="3 4">
    <name type="scientific">Streptacidiphilus cavernicola</name>
    <dbReference type="NCBI Taxonomy" id="3342716"/>
    <lineage>
        <taxon>Bacteria</taxon>
        <taxon>Bacillati</taxon>
        <taxon>Actinomycetota</taxon>
        <taxon>Actinomycetes</taxon>
        <taxon>Kitasatosporales</taxon>
        <taxon>Streptomycetaceae</taxon>
        <taxon>Streptacidiphilus</taxon>
    </lineage>
</organism>
<dbReference type="Pfam" id="PF04909">
    <property type="entry name" value="Amidohydro_2"/>
    <property type="match status" value="1"/>
</dbReference>
<name>A0ABV6UUX5_9ACTN</name>
<reference evidence="3 4" key="1">
    <citation type="submission" date="2024-09" db="EMBL/GenBank/DDBJ databases">
        <authorList>
            <person name="Lee S.D."/>
        </authorList>
    </citation>
    <scope>NUCLEOTIDE SEQUENCE [LARGE SCALE GENOMIC DNA]</scope>
    <source>
        <strain evidence="3 4">N1-5</strain>
    </source>
</reference>
<evidence type="ECO:0000259" key="2">
    <source>
        <dbReference type="Pfam" id="PF04909"/>
    </source>
</evidence>
<protein>
    <submittedName>
        <fullName evidence="3">Amidohydrolase family protein</fullName>
    </submittedName>
</protein>
<dbReference type="RefSeq" id="WP_030258434.1">
    <property type="nucleotide sequence ID" value="NZ_JBHEZZ010000019.1"/>
</dbReference>
<dbReference type="PANTHER" id="PTHR21240">
    <property type="entry name" value="2-AMINO-3-CARBOXYLMUCONATE-6-SEMIALDEHYDE DECARBOXYLASE"/>
    <property type="match status" value="1"/>
</dbReference>